<organism evidence="1 2">
    <name type="scientific">Micromonospora citrea</name>
    <dbReference type="NCBI Taxonomy" id="47855"/>
    <lineage>
        <taxon>Bacteria</taxon>
        <taxon>Bacillati</taxon>
        <taxon>Actinomycetota</taxon>
        <taxon>Actinomycetes</taxon>
        <taxon>Micromonosporales</taxon>
        <taxon>Micromonosporaceae</taxon>
        <taxon>Micromonospora</taxon>
    </lineage>
</organism>
<dbReference type="RefSeq" id="WP_091100704.1">
    <property type="nucleotide sequence ID" value="NZ_FMHZ01000002.1"/>
</dbReference>
<accession>A0A1C6V345</accession>
<evidence type="ECO:0000313" key="1">
    <source>
        <dbReference type="EMBL" id="SCL60809.1"/>
    </source>
</evidence>
<name>A0A1C6V345_9ACTN</name>
<dbReference type="Proteomes" id="UP000199001">
    <property type="component" value="Unassembled WGS sequence"/>
</dbReference>
<dbReference type="STRING" id="47855.GA0070606_3338"/>
<dbReference type="EMBL" id="FMHZ01000002">
    <property type="protein sequence ID" value="SCL60809.1"/>
    <property type="molecule type" value="Genomic_DNA"/>
</dbReference>
<reference evidence="2" key="1">
    <citation type="submission" date="2016-06" db="EMBL/GenBank/DDBJ databases">
        <authorList>
            <person name="Varghese N."/>
            <person name="Submissions Spin"/>
        </authorList>
    </citation>
    <scope>NUCLEOTIDE SEQUENCE [LARGE SCALE GENOMIC DNA]</scope>
    <source>
        <strain evidence="2">DSM 43903</strain>
    </source>
</reference>
<keyword evidence="2" id="KW-1185">Reference proteome</keyword>
<evidence type="ECO:0000313" key="2">
    <source>
        <dbReference type="Proteomes" id="UP000199001"/>
    </source>
</evidence>
<evidence type="ECO:0008006" key="3">
    <source>
        <dbReference type="Google" id="ProtNLM"/>
    </source>
</evidence>
<gene>
    <name evidence="1" type="ORF">GA0070606_3338</name>
</gene>
<dbReference type="OrthoDB" id="3393036at2"/>
<protein>
    <recommendedName>
        <fullName evidence="3">Flavin reductase</fullName>
    </recommendedName>
</protein>
<proteinExistence type="predicted"/>
<sequence length="82" mass="9093">MSRRREHLPTRPTWRCAACGIAWPCSAAKLRLLAEYRTDRPGLLVHLAALQAEAGEQLAALDRAPTPGDLAERFISWARARG</sequence>
<dbReference type="AlphaFoldDB" id="A0A1C6V345"/>